<dbReference type="Proteomes" id="UP000003571">
    <property type="component" value="Unassembled WGS sequence"/>
</dbReference>
<dbReference type="PATRIC" id="fig|907348.3.peg.1307"/>
<evidence type="ECO:0000313" key="1">
    <source>
        <dbReference type="EMBL" id="EIC01983.1"/>
    </source>
</evidence>
<evidence type="ECO:0000313" key="2">
    <source>
        <dbReference type="Proteomes" id="UP000003571"/>
    </source>
</evidence>
<dbReference type="EMBL" id="AGRW01000044">
    <property type="protein sequence ID" value="EIC01983.1"/>
    <property type="molecule type" value="Genomic_DNA"/>
</dbReference>
<name>H7EK96_9SPIR</name>
<reference evidence="1 2" key="1">
    <citation type="submission" date="2011-09" db="EMBL/GenBank/DDBJ databases">
        <title>The draft genome of Treponema saccharophilum DSM 2985.</title>
        <authorList>
            <consortium name="US DOE Joint Genome Institute (JGI-PGF)"/>
            <person name="Lucas S."/>
            <person name="Copeland A."/>
            <person name="Lapidus A."/>
            <person name="Glavina del Rio T."/>
            <person name="Dalin E."/>
            <person name="Tice H."/>
            <person name="Bruce D."/>
            <person name="Goodwin L."/>
            <person name="Pitluck S."/>
            <person name="Peters L."/>
            <person name="Kyrpides N."/>
            <person name="Mavromatis K."/>
            <person name="Ivanova N."/>
            <person name="Markowitz V."/>
            <person name="Cheng J.-F."/>
            <person name="Hugenholtz P."/>
            <person name="Woyke T."/>
            <person name="Wu D."/>
            <person name="Gronow S."/>
            <person name="Wellnitz S."/>
            <person name="Brambilla E."/>
            <person name="Klenk H.-P."/>
            <person name="Eisen J.A."/>
        </authorList>
    </citation>
    <scope>NUCLEOTIDE SEQUENCE [LARGE SCALE GENOMIC DNA]</scope>
    <source>
        <strain evidence="1 2">DSM 2985</strain>
    </source>
</reference>
<proteinExistence type="predicted"/>
<sequence length="100" mass="10354">MSSTTAETTFTVKGNLSVSTSNIALATNTCGAKIQSVTKGTSSNGATTYTLTVSFAKAGSFSYTVSDANKKKLATSSEIKVTIASSKSKLKSIDIMKVKK</sequence>
<accession>H7EK96</accession>
<dbReference type="AlphaFoldDB" id="H7EK96"/>
<organism evidence="1 2">
    <name type="scientific">Treponema saccharophilum DSM 2985</name>
    <dbReference type="NCBI Taxonomy" id="907348"/>
    <lineage>
        <taxon>Bacteria</taxon>
        <taxon>Pseudomonadati</taxon>
        <taxon>Spirochaetota</taxon>
        <taxon>Spirochaetia</taxon>
        <taxon>Spirochaetales</taxon>
        <taxon>Treponemataceae</taxon>
        <taxon>Treponema</taxon>
    </lineage>
</organism>
<keyword evidence="2" id="KW-1185">Reference proteome</keyword>
<gene>
    <name evidence="1" type="ORF">TresaDRAFT_1735</name>
</gene>
<dbReference type="STRING" id="907348.TresaDRAFT_1735"/>
<protein>
    <submittedName>
        <fullName evidence="1">Uncharacterized protein</fullName>
    </submittedName>
</protein>
<comment type="caution">
    <text evidence="1">The sequence shown here is derived from an EMBL/GenBank/DDBJ whole genome shotgun (WGS) entry which is preliminary data.</text>
</comment>